<comment type="caution">
    <text evidence="1">The sequence shown here is derived from an EMBL/GenBank/DDBJ whole genome shotgun (WGS) entry which is preliminary data.</text>
</comment>
<dbReference type="Proteomes" id="UP000660554">
    <property type="component" value="Unassembled WGS sequence"/>
</dbReference>
<dbReference type="RefSeq" id="WP_191870027.1">
    <property type="nucleotide sequence ID" value="NZ_BMRU01000052.1"/>
</dbReference>
<dbReference type="EMBL" id="BNDV01000008">
    <property type="protein sequence ID" value="GHI14068.1"/>
    <property type="molecule type" value="Genomic_DNA"/>
</dbReference>
<dbReference type="GeneID" id="86952490"/>
<keyword evidence="2" id="KW-1185">Reference proteome</keyword>
<organism evidence="1 2">
    <name type="scientific">Streptomyces virginiae</name>
    <name type="common">Streptomyces cinnamonensis</name>
    <dbReference type="NCBI Taxonomy" id="1961"/>
    <lineage>
        <taxon>Bacteria</taxon>
        <taxon>Bacillati</taxon>
        <taxon>Actinomycetota</taxon>
        <taxon>Actinomycetes</taxon>
        <taxon>Kitasatosporales</taxon>
        <taxon>Streptomycetaceae</taxon>
        <taxon>Streptomyces</taxon>
    </lineage>
</organism>
<proteinExistence type="predicted"/>
<evidence type="ECO:0000313" key="2">
    <source>
        <dbReference type="Proteomes" id="UP000660554"/>
    </source>
</evidence>
<name>A0ABQ3NMS2_STRVG</name>
<reference evidence="2" key="1">
    <citation type="submission" date="2020-09" db="EMBL/GenBank/DDBJ databases">
        <title>Whole genome shotgun sequence of Streptomyces cinnamonensis NBRC 15873.</title>
        <authorList>
            <person name="Komaki H."/>
            <person name="Tamura T."/>
        </authorList>
    </citation>
    <scope>NUCLEOTIDE SEQUENCE [LARGE SCALE GENOMIC DNA]</scope>
    <source>
        <strain evidence="2">NBRC 15873</strain>
    </source>
</reference>
<protein>
    <submittedName>
        <fullName evidence="1">Uncharacterized protein</fullName>
    </submittedName>
</protein>
<evidence type="ECO:0000313" key="1">
    <source>
        <dbReference type="EMBL" id="GHI14068.1"/>
    </source>
</evidence>
<gene>
    <name evidence="1" type="ORF">Scinn_35310</name>
</gene>
<sequence>MDAAVWVAALSGLVGTGIGGGLSIWSTTINHRRQAADRRDAEAQARASAAIEEVMEHLLAIWHEARRSGEQDGTAKRSLQERILTVQILMQRVPHAELRERVRITTLYLPLSPPDDTRSWEEQRVDRIFLCADAVACLGAHLHGESLPHPTERVTQIRDTWPFMKAGTDRDTFIWESEDSPRHPANTPLGPA</sequence>
<accession>A0ABQ3NMS2</accession>